<evidence type="ECO:0000313" key="2">
    <source>
        <dbReference type="EMBL" id="UZX22452.1"/>
    </source>
</evidence>
<dbReference type="InterPro" id="IPR047757">
    <property type="entry name" value="AfsA-like"/>
</dbReference>
<gene>
    <name evidence="2" type="ORF">LDH80_17670</name>
</gene>
<dbReference type="EMBL" id="CP084204">
    <property type="protein sequence ID" value="UZX22452.1"/>
    <property type="molecule type" value="Genomic_DNA"/>
</dbReference>
<dbReference type="InterPro" id="IPR005509">
    <property type="entry name" value="AfsA_hotdog_dom"/>
</dbReference>
<sequence length="351" mass="37596">MSIGVLQTVLPVEPLAPVESLESLIREAKEGLSFDRTISRRFVHRASVTEVFLTDAVVAGSDRFLVGAQLPRNHALYRPEETGQCDFMLLVETVRQAGIFLSHRYHDVPLGHHFIFKALSLRIGDPAALRVGCGPLAVVLDVTVVTPAGGRNPRRFDARFDMVIEVGGRECARASAGVVVIDGVRYGRLRQRGRAAETARPTGREHGSSVYGTPEYGTSLYGAPDHPAPLYGAPAGADDDRGVLCPVPAAEARTRPPGTREWRLRVDPTHPGYFEHPSDHVPGMLLLEAFRQAARQTAGGAALTSLDADFAVFGELAEAVTVEAAPAEGGRVRLSATQGARVLATAVARCA</sequence>
<reference evidence="2" key="1">
    <citation type="submission" date="2021-09" db="EMBL/GenBank/DDBJ databases">
        <title>Complete genome sequence and metabolic characterization of Streptomyces tanashiensis DSM 731 the producer of antibacterial Kalafungin and diverse secondary metabolites.</title>
        <authorList>
            <person name="Abbasi M.N."/>
            <person name="Anwar M.N."/>
            <person name="Alam K."/>
            <person name="Shoaib M."/>
            <person name="Lin Z."/>
            <person name="Hayat M."/>
            <person name="Ali M.I."/>
            <person name="Malik H.M.T."/>
            <person name="Ahmed I."/>
            <person name="Li A."/>
            <person name="Hailong Wang H."/>
            <person name="Zhang Y."/>
        </authorList>
    </citation>
    <scope>NUCLEOTIDE SEQUENCE</scope>
    <source>
        <strain evidence="2">Kala</strain>
    </source>
</reference>
<evidence type="ECO:0000259" key="1">
    <source>
        <dbReference type="Pfam" id="PF03756"/>
    </source>
</evidence>
<keyword evidence="3" id="KW-1185">Reference proteome</keyword>
<protein>
    <recommendedName>
        <fullName evidence="1">A-factor biosynthesis hotdog domain-containing protein</fullName>
    </recommendedName>
</protein>
<dbReference type="RefSeq" id="WP_190101852.1">
    <property type="nucleotide sequence ID" value="NZ_CP084204.1"/>
</dbReference>
<accession>A0ABY6R0K9</accession>
<feature type="domain" description="A-factor biosynthesis hotdog" evidence="1">
    <location>
        <begin position="254"/>
        <end position="350"/>
    </location>
</feature>
<dbReference type="GeneID" id="95601304"/>
<name>A0ABY6R0K9_9ACTN</name>
<dbReference type="Pfam" id="PF03756">
    <property type="entry name" value="AfsA"/>
    <property type="match status" value="2"/>
</dbReference>
<organism evidence="2 3">
    <name type="scientific">Streptomyces tanashiensis</name>
    <dbReference type="NCBI Taxonomy" id="67367"/>
    <lineage>
        <taxon>Bacteria</taxon>
        <taxon>Bacillati</taxon>
        <taxon>Actinomycetota</taxon>
        <taxon>Actinomycetes</taxon>
        <taxon>Kitasatosporales</taxon>
        <taxon>Streptomycetaceae</taxon>
        <taxon>Streptomyces</taxon>
    </lineage>
</organism>
<dbReference type="NCBIfam" id="NF041195">
    <property type="entry name" value="ScbA_BarX_GamBu"/>
    <property type="match status" value="1"/>
</dbReference>
<evidence type="ECO:0000313" key="3">
    <source>
        <dbReference type="Proteomes" id="UP001164506"/>
    </source>
</evidence>
<proteinExistence type="predicted"/>
<feature type="domain" description="A-factor biosynthesis hotdog" evidence="1">
    <location>
        <begin position="42"/>
        <end position="176"/>
    </location>
</feature>
<dbReference type="Proteomes" id="UP001164506">
    <property type="component" value="Chromosome"/>
</dbReference>